<dbReference type="Gene3D" id="3.30.1370.110">
    <property type="match status" value="1"/>
</dbReference>
<keyword evidence="3 6" id="KW-0255">Endonuclease</keyword>
<comment type="similarity">
    <text evidence="6">Belongs to the SmrB family.</text>
</comment>
<reference evidence="8 9" key="1">
    <citation type="journal article" date="2013" name="Antonie Van Leeuwenhoek">
        <title>Echinimonas agarilytica gen. nov., sp. nov., a new gammaproteobacterium isolated from the sea urchin Strongylocentrotus intermedius.</title>
        <authorList>
            <person name="Nedashkovskaya O.I."/>
            <person name="Stenkova A.M."/>
            <person name="Zhukova N.V."/>
            <person name="Van Trappen S."/>
            <person name="Lee J.S."/>
            <person name="Kim S.B."/>
        </authorList>
    </citation>
    <scope>NUCLEOTIDE SEQUENCE [LARGE SCALE GENOMIC DNA]</scope>
    <source>
        <strain evidence="8 9">KMM 6351</strain>
    </source>
</reference>
<sequence length="177" mass="20065">MSDQPEDQELEFRQLMADVKQLRQDTITPPVQRKKIRSDKIVAQQKTAQREADFFFSDTFEAHFDDDETVRWLSQSAPADAVKKLKRGQLEPELLLDLHGMTQAQAKIELAALLVEAQRQNIDCITVMTGLGTGVLRKRLPHWLVQHPAVLAFTQATKAWGGRSALLIMLETSDPIF</sequence>
<dbReference type="PANTHER" id="PTHR35562">
    <property type="entry name" value="DNA ENDONUCLEASE SMRA-RELATED"/>
    <property type="match status" value="1"/>
</dbReference>
<keyword evidence="4 6" id="KW-0378">Hydrolase</keyword>
<evidence type="ECO:0000313" key="8">
    <source>
        <dbReference type="EMBL" id="MCM2679231.1"/>
    </source>
</evidence>
<protein>
    <recommendedName>
        <fullName evidence="6">Ribosome rescue factor SmrB</fullName>
        <ecNumber evidence="6">3.1.-.-</ecNumber>
    </recommendedName>
</protein>
<keyword evidence="1 6" id="KW-0540">Nuclease</keyword>
<evidence type="ECO:0000256" key="5">
    <source>
        <dbReference type="ARBA" id="ARBA00022884"/>
    </source>
</evidence>
<dbReference type="PROSITE" id="PS50828">
    <property type="entry name" value="SMR"/>
    <property type="match status" value="1"/>
</dbReference>
<dbReference type="EC" id="3.1.-.-" evidence="6"/>
<dbReference type="HAMAP" id="MF_01042">
    <property type="entry name" value="SmrB"/>
    <property type="match status" value="1"/>
</dbReference>
<gene>
    <name evidence="6 8" type="primary">smrB</name>
    <name evidence="8" type="ORF">NAF29_06010</name>
</gene>
<keyword evidence="2 6" id="KW-0699">rRNA-binding</keyword>
<evidence type="ECO:0000256" key="4">
    <source>
        <dbReference type="ARBA" id="ARBA00022801"/>
    </source>
</evidence>
<dbReference type="InterPro" id="IPR022990">
    <property type="entry name" value="SmrB-like"/>
</dbReference>
<comment type="function">
    <text evidence="6">Acts as a ribosome collision sensor. Detects stalled/collided disomes (pairs of ribosomes where the leading ribosome is stalled and a second ribosome has collided with it) and endonucleolytically cleaves mRNA at the 5' boundary of the stalled ribosome. Stalled/collided disomes form a new interface (primarily via the 30S subunits) that binds SmrB. Cleaved mRNA becomes available for tmRNA ligation, leading to ribosomal subunit dissociation and rescue of stalled ribosomes.</text>
</comment>
<evidence type="ECO:0000313" key="9">
    <source>
        <dbReference type="Proteomes" id="UP001165393"/>
    </source>
</evidence>
<organism evidence="8 9">
    <name type="scientific">Echinimonas agarilytica</name>
    <dbReference type="NCBI Taxonomy" id="1215918"/>
    <lineage>
        <taxon>Bacteria</taxon>
        <taxon>Pseudomonadati</taxon>
        <taxon>Pseudomonadota</taxon>
        <taxon>Gammaproteobacteria</taxon>
        <taxon>Alteromonadales</taxon>
        <taxon>Echinimonadaceae</taxon>
        <taxon>Echinimonas</taxon>
    </lineage>
</organism>
<dbReference type="GO" id="GO:0019843">
    <property type="term" value="F:rRNA binding"/>
    <property type="evidence" value="ECO:0007669"/>
    <property type="project" value="UniProtKB-UniRule"/>
</dbReference>
<dbReference type="Pfam" id="PF01713">
    <property type="entry name" value="Smr"/>
    <property type="match status" value="1"/>
</dbReference>
<feature type="domain" description="Smr" evidence="7">
    <location>
        <begin position="96"/>
        <end position="171"/>
    </location>
</feature>
<comment type="subunit">
    <text evidence="6">Associates with collided ribosomes, but not with correctly translating polysomes.</text>
</comment>
<dbReference type="AlphaFoldDB" id="A0AA41W5C6"/>
<dbReference type="GO" id="GO:0072344">
    <property type="term" value="P:rescue of stalled ribosome"/>
    <property type="evidence" value="ECO:0007669"/>
    <property type="project" value="UniProtKB-UniRule"/>
</dbReference>
<keyword evidence="9" id="KW-1185">Reference proteome</keyword>
<evidence type="ECO:0000256" key="1">
    <source>
        <dbReference type="ARBA" id="ARBA00022722"/>
    </source>
</evidence>
<evidence type="ECO:0000256" key="2">
    <source>
        <dbReference type="ARBA" id="ARBA00022730"/>
    </source>
</evidence>
<keyword evidence="5 6" id="KW-0694">RNA-binding</keyword>
<name>A0AA41W5C6_9GAMM</name>
<dbReference type="InterPro" id="IPR036063">
    <property type="entry name" value="Smr_dom_sf"/>
</dbReference>
<evidence type="ECO:0000256" key="6">
    <source>
        <dbReference type="HAMAP-Rule" id="MF_01042"/>
    </source>
</evidence>
<proteinExistence type="inferred from homology"/>
<comment type="caution">
    <text evidence="8">The sequence shown here is derived from an EMBL/GenBank/DDBJ whole genome shotgun (WGS) entry which is preliminary data.</text>
</comment>
<dbReference type="SUPFAM" id="SSF160443">
    <property type="entry name" value="SMR domain-like"/>
    <property type="match status" value="1"/>
</dbReference>
<dbReference type="EMBL" id="JAMQGP010000002">
    <property type="protein sequence ID" value="MCM2679231.1"/>
    <property type="molecule type" value="Genomic_DNA"/>
</dbReference>
<dbReference type="SMART" id="SM00463">
    <property type="entry name" value="SMR"/>
    <property type="match status" value="1"/>
</dbReference>
<dbReference type="GO" id="GO:0016787">
    <property type="term" value="F:hydrolase activity"/>
    <property type="evidence" value="ECO:0007669"/>
    <property type="project" value="UniProtKB-KW"/>
</dbReference>
<dbReference type="InterPro" id="IPR002625">
    <property type="entry name" value="Smr_dom"/>
</dbReference>
<dbReference type="PANTHER" id="PTHR35562:SF1">
    <property type="entry name" value="UPF0115 PROTEIN YFCN"/>
    <property type="match status" value="1"/>
</dbReference>
<dbReference type="GO" id="GO:0004521">
    <property type="term" value="F:RNA endonuclease activity"/>
    <property type="evidence" value="ECO:0007669"/>
    <property type="project" value="UniProtKB-UniRule"/>
</dbReference>
<dbReference type="Proteomes" id="UP001165393">
    <property type="component" value="Unassembled WGS sequence"/>
</dbReference>
<accession>A0AA41W5C6</accession>
<dbReference type="NCBIfam" id="NF003432">
    <property type="entry name" value="PRK04946.1"/>
    <property type="match status" value="1"/>
</dbReference>
<evidence type="ECO:0000256" key="3">
    <source>
        <dbReference type="ARBA" id="ARBA00022759"/>
    </source>
</evidence>
<evidence type="ECO:0000259" key="7">
    <source>
        <dbReference type="PROSITE" id="PS50828"/>
    </source>
</evidence>